<evidence type="ECO:0000259" key="6">
    <source>
        <dbReference type="PROSITE" id="PS51194"/>
    </source>
</evidence>
<evidence type="ECO:0000313" key="8">
    <source>
        <dbReference type="Proteomes" id="UP001187531"/>
    </source>
</evidence>
<dbReference type="FunFam" id="3.40.50.300:FF:000008">
    <property type="entry name" value="ATP-dependent RNA helicase RhlB"/>
    <property type="match status" value="1"/>
</dbReference>
<evidence type="ECO:0000313" key="7">
    <source>
        <dbReference type="EMBL" id="KAK2708345.1"/>
    </source>
</evidence>
<dbReference type="PANTHER" id="PTHR47958">
    <property type="entry name" value="ATP-DEPENDENT RNA HELICASE DBP3"/>
    <property type="match status" value="1"/>
</dbReference>
<comment type="caution">
    <text evidence="7">The sequence shown here is derived from an EMBL/GenBank/DDBJ whole genome shotgun (WGS) entry which is preliminary data.</text>
</comment>
<dbReference type="GO" id="GO:0005524">
    <property type="term" value="F:ATP binding"/>
    <property type="evidence" value="ECO:0007669"/>
    <property type="project" value="UniProtKB-KW"/>
</dbReference>
<dbReference type="SMART" id="SM00490">
    <property type="entry name" value="HELICc"/>
    <property type="match status" value="1"/>
</dbReference>
<reference evidence="7" key="1">
    <citation type="submission" date="2023-07" db="EMBL/GenBank/DDBJ databases">
        <title>Chromosome-level genome assembly of Artemia franciscana.</title>
        <authorList>
            <person name="Jo E."/>
        </authorList>
    </citation>
    <scope>NUCLEOTIDE SEQUENCE</scope>
    <source>
        <tissue evidence="7">Whole body</tissue>
    </source>
</reference>
<dbReference type="GO" id="GO:0016787">
    <property type="term" value="F:hydrolase activity"/>
    <property type="evidence" value="ECO:0007669"/>
    <property type="project" value="UniProtKB-KW"/>
</dbReference>
<dbReference type="PROSITE" id="PS51194">
    <property type="entry name" value="HELICASE_CTER"/>
    <property type="match status" value="1"/>
</dbReference>
<name>A0AA88L570_ARTSF</name>
<keyword evidence="8" id="KW-1185">Reference proteome</keyword>
<evidence type="ECO:0000256" key="4">
    <source>
        <dbReference type="ARBA" id="ARBA00022806"/>
    </source>
</evidence>
<proteinExistence type="predicted"/>
<evidence type="ECO:0000256" key="2">
    <source>
        <dbReference type="ARBA" id="ARBA00022741"/>
    </source>
</evidence>
<dbReference type="EMBL" id="JAVRJZ010000018">
    <property type="protein sequence ID" value="KAK2708345.1"/>
    <property type="molecule type" value="Genomic_DNA"/>
</dbReference>
<feature type="domain" description="Helicase C-terminal" evidence="6">
    <location>
        <begin position="60"/>
        <end position="206"/>
    </location>
</feature>
<protein>
    <recommendedName>
        <fullName evidence="1">RNA helicase</fullName>
        <ecNumber evidence="1">3.6.4.13</ecNumber>
    </recommendedName>
</protein>
<keyword evidence="5" id="KW-0067">ATP-binding</keyword>
<evidence type="ECO:0000256" key="3">
    <source>
        <dbReference type="ARBA" id="ARBA00022801"/>
    </source>
</evidence>
<gene>
    <name evidence="7" type="ORF">QYM36_014081</name>
</gene>
<dbReference type="InterPro" id="IPR027417">
    <property type="entry name" value="P-loop_NTPase"/>
</dbReference>
<keyword evidence="2" id="KW-0547">Nucleotide-binding</keyword>
<keyword evidence="4" id="KW-0347">Helicase</keyword>
<sequence length="245" mass="28357">MLDMGFEPQIKKIFRQISDESQILMWSATWPKEFERLAKDFLGSHIKLNVGSKDLSANHNIQQTIEVCSEQGKYNKNKKKKKKKADYITDRIRRDGYPAKAIHGDKDQRERDWTLKEFRNSKINILVATDVAGRGLDIDDIKYVINYDYPHNSEDYIHRIGRTGRSNRTGIAHTFFTPQNGSKAKDLIGVLNEANQKVDPKLYELYESANNSEARLKWQTSRSYGGRTGFRGHGSYGRLNVRGRW</sequence>
<accession>A0AA88L570</accession>
<dbReference type="InterPro" id="IPR001650">
    <property type="entry name" value="Helicase_C-like"/>
</dbReference>
<evidence type="ECO:0000256" key="5">
    <source>
        <dbReference type="ARBA" id="ARBA00022840"/>
    </source>
</evidence>
<dbReference type="AlphaFoldDB" id="A0AA88L570"/>
<dbReference type="CDD" id="cd18787">
    <property type="entry name" value="SF2_C_DEAD"/>
    <property type="match status" value="1"/>
</dbReference>
<keyword evidence="3" id="KW-0378">Hydrolase</keyword>
<evidence type="ECO:0000256" key="1">
    <source>
        <dbReference type="ARBA" id="ARBA00012552"/>
    </source>
</evidence>
<dbReference type="Proteomes" id="UP001187531">
    <property type="component" value="Unassembled WGS sequence"/>
</dbReference>
<dbReference type="EC" id="3.6.4.13" evidence="1"/>
<dbReference type="SUPFAM" id="SSF52540">
    <property type="entry name" value="P-loop containing nucleoside triphosphate hydrolases"/>
    <property type="match status" value="1"/>
</dbReference>
<dbReference type="Gene3D" id="3.40.50.300">
    <property type="entry name" value="P-loop containing nucleotide triphosphate hydrolases"/>
    <property type="match status" value="2"/>
</dbReference>
<organism evidence="7 8">
    <name type="scientific">Artemia franciscana</name>
    <name type="common">Brine shrimp</name>
    <name type="synonym">Artemia sanfranciscana</name>
    <dbReference type="NCBI Taxonomy" id="6661"/>
    <lineage>
        <taxon>Eukaryota</taxon>
        <taxon>Metazoa</taxon>
        <taxon>Ecdysozoa</taxon>
        <taxon>Arthropoda</taxon>
        <taxon>Crustacea</taxon>
        <taxon>Branchiopoda</taxon>
        <taxon>Anostraca</taxon>
        <taxon>Artemiidae</taxon>
        <taxon>Artemia</taxon>
    </lineage>
</organism>
<dbReference type="Pfam" id="PF00271">
    <property type="entry name" value="Helicase_C"/>
    <property type="match status" value="1"/>
</dbReference>
<dbReference type="GO" id="GO:0003724">
    <property type="term" value="F:RNA helicase activity"/>
    <property type="evidence" value="ECO:0007669"/>
    <property type="project" value="UniProtKB-EC"/>
</dbReference>